<evidence type="ECO:0000259" key="11">
    <source>
        <dbReference type="Pfam" id="PF23598"/>
    </source>
</evidence>
<dbReference type="InterPro" id="IPR032675">
    <property type="entry name" value="LRR_dom_sf"/>
</dbReference>
<dbReference type="Pfam" id="PF00931">
    <property type="entry name" value="NB-ARC"/>
    <property type="match status" value="2"/>
</dbReference>
<organism evidence="13">
    <name type="scientific">Ananas comosus var. bracteatus</name>
    <name type="common">red pineapple</name>
    <dbReference type="NCBI Taxonomy" id="296719"/>
    <lineage>
        <taxon>Eukaryota</taxon>
        <taxon>Viridiplantae</taxon>
        <taxon>Streptophyta</taxon>
        <taxon>Embryophyta</taxon>
        <taxon>Tracheophyta</taxon>
        <taxon>Spermatophyta</taxon>
        <taxon>Magnoliopsida</taxon>
        <taxon>Liliopsida</taxon>
        <taxon>Poales</taxon>
        <taxon>Bromeliaceae</taxon>
        <taxon>Bromelioideae</taxon>
        <taxon>Ananas</taxon>
    </lineage>
</organism>
<dbReference type="Pfam" id="PF23598">
    <property type="entry name" value="LRR_14"/>
    <property type="match status" value="1"/>
</dbReference>
<dbReference type="InterPro" id="IPR038005">
    <property type="entry name" value="RX-like_CC"/>
</dbReference>
<dbReference type="GO" id="GO:0043531">
    <property type="term" value="F:ADP binding"/>
    <property type="evidence" value="ECO:0007669"/>
    <property type="project" value="InterPro"/>
</dbReference>
<evidence type="ECO:0000259" key="9">
    <source>
        <dbReference type="Pfam" id="PF18052"/>
    </source>
</evidence>
<evidence type="ECO:0000256" key="4">
    <source>
        <dbReference type="ARBA" id="ARBA00022741"/>
    </source>
</evidence>
<evidence type="ECO:0000259" key="10">
    <source>
        <dbReference type="Pfam" id="PF23559"/>
    </source>
</evidence>
<dbReference type="Pfam" id="PF23559">
    <property type="entry name" value="WHD_DRP"/>
    <property type="match status" value="2"/>
</dbReference>
<dbReference type="SUPFAM" id="SSF52540">
    <property type="entry name" value="P-loop containing nucleoside triphosphate hydrolases"/>
    <property type="match status" value="2"/>
</dbReference>
<sequence length="1667" mass="188750">MAEGIAFDLVTGVLGKLGSALWDEIGLLRSFKDDVKDLKSDFEAIQAVLLDAEERSSAGKESHALRHWLRKLKDAAYDADDLLDEIRTKAALRNSSIPRCRIKTSQLKRLKELREKIGTIAKQRHDFGLAEAGPVRKAEFKRPDTYSVVNEKRIVGRDGDKEKIVKLLLETNGDHDVSVIPIVGLGGLGKTTLAQLAFNDERVSDQQRFVLPVWVCVSTDFDTKTIGKRVITAARQKCDVTRRLVENCDDLDNMDTVARCLVKIFSQIRCLLVLDDVWNEDQENWEKLKDLFKDSKQGSKILVTTRSEKVAAIMKTVEPHRVKGLSDDDCWTLFKRLAFDDGEENDYPSLVAIGKQIVKKCGGVPLAANALGSMMRFKSRTEDAWSAIEESEIWKLEESEIWRLEERTILPSLKLSYIQMPSALKQCFAYCSIFPKDYEIDKDDLIRQWIALGFISSHETWTSTEDIGNEYLNNLLWMSFLQDVKENYRKVTTCRMHDLVHDLAQSVAREEVTAIVGKESTGFPEGCRYASIHSSFMPQIPTTVVRRLRALQFRKSGSLIMDFYSDAKCLRLLDLHGSKISMLPSSIGKLKLIRYLNLSRTNIQELPESITGLCNLQTLNLSDCYKIRTLPKFLGRITNLRILDIHNCQSLTIPDSISNLQNLYTLDLGGVFSKGMPRGIGKLVSLQELTIFVVGKQDRIEHCASISELEHLKLVDELEINGLENVTRPVDAKAANLIEKNLRSLKLEWNVLSAEEGMDSIVLPAEEMDTVLENLQPHQKLENLEIEGFGGGKFPSWMMNRIGSCLPNLVEIKLANMPAITNFGVEFYGDSHITASANKFPALMKLRLSSMPVLREWATVLTVDDEEGRRERVPIFPCLTQLLLIECPQLRPEPCLPPSVEHLTISGTSSENLSLILGRATPPDGGDVAVSLQLPPNKGLRNLTIEKCQQLTCLPKSLRSLTSLQRLTIEDCGDLERIEDWLGELSDLQSLCIRRCSNLRYLPAHKMTKLKKLSIDDCPLLFDAAEQFVDTSVDHIEEVHVNWRKYPYEEQASSSLHVEESSPKEEKEEKKIAARARDGGGDRIRLGQRSAGQAGLRSLGRNRAAAELQGRRGRPPKQLLGDPGGASRRRGAKQRWERDWLRKLKDAAYDADDLLDEIRTQQQYPEVQNHQHQPAGKVRGFLSRANPMHLKFKVKMAHRMKELREKIGKIAKQRHDFGLAEAGPLRQAEFKLPETFSVVDEKTIVGRDGDKEEIVKLLLETNSDHDVSVIPIVGLGGLGKTTLAQLAYNDERVTDELVMGQQRFDLRVWVCVSTDFHMKKIAKPVISAAGENCALDNSDAVASCLVRIFSQKRFLLVLDDVWNEDKGKWKELKVVFKDGRQGSKILVTTRSEKVAAIMKTVEPHRVKGLSDDDCWTLFKRLAFDDGEENDYPSLVAIGKQIVKKCGGVPLAANALGSMMYSKNRTEDAWSAIRDNEIWSLQEEKTILPSLKLSYIQMPSALKQCFAYCSIFPKDYEIDKDDLIRQWIALGFISWHETWTSMEDIGNEYFNYLLWMSFLQDVRKHWKSEKVTCGMHDLVHDLAQSVAREEVAVIDGEESTRIPESCRYVSIYSRFTPQVSITVMRRLRAFQFRESGSLIMAFIARQNAYACWIYMVPKFLCCQAQSVS</sequence>
<dbReference type="Pfam" id="PF25019">
    <property type="entry name" value="LRR_R13L1-DRL21"/>
    <property type="match status" value="1"/>
</dbReference>
<evidence type="ECO:0000256" key="5">
    <source>
        <dbReference type="ARBA" id="ARBA00022821"/>
    </source>
</evidence>
<feature type="domain" description="NB-ARC" evidence="8">
    <location>
        <begin position="1249"/>
        <end position="1424"/>
    </location>
</feature>
<dbReference type="SUPFAM" id="SSF52058">
    <property type="entry name" value="L domain-like"/>
    <property type="match status" value="1"/>
</dbReference>
<name>A0A6V7PDI8_ANACO</name>
<keyword evidence="3" id="KW-0677">Repeat</keyword>
<dbReference type="InterPro" id="IPR041118">
    <property type="entry name" value="Rx_N"/>
</dbReference>
<dbReference type="InterPro" id="IPR002182">
    <property type="entry name" value="NB-ARC"/>
</dbReference>
<dbReference type="Gene3D" id="1.10.10.10">
    <property type="entry name" value="Winged helix-like DNA-binding domain superfamily/Winged helix DNA-binding domain"/>
    <property type="match status" value="2"/>
</dbReference>
<accession>A0A6V7PDI8</accession>
<keyword evidence="6" id="KW-0067">ATP-binding</keyword>
<evidence type="ECO:0000259" key="8">
    <source>
        <dbReference type="Pfam" id="PF00931"/>
    </source>
</evidence>
<feature type="domain" description="R13L1/DRL21-like LRR repeat region" evidence="12">
    <location>
        <begin position="706"/>
        <end position="823"/>
    </location>
</feature>
<feature type="domain" description="Disease resistance protein winged helix" evidence="10">
    <location>
        <begin position="1510"/>
        <end position="1582"/>
    </location>
</feature>
<comment type="similarity">
    <text evidence="1">Belongs to the disease resistance NB-LRR family.</text>
</comment>
<feature type="domain" description="Disease resistance protein winged helix" evidence="10">
    <location>
        <begin position="433"/>
        <end position="504"/>
    </location>
</feature>
<dbReference type="FunFam" id="1.10.10.10:FF:000322">
    <property type="entry name" value="Probable disease resistance protein At1g63360"/>
    <property type="match status" value="2"/>
</dbReference>
<dbReference type="InterPro" id="IPR027417">
    <property type="entry name" value="P-loop_NTPase"/>
</dbReference>
<dbReference type="Gene3D" id="1.10.8.430">
    <property type="entry name" value="Helical domain of apoptotic protease-activating factors"/>
    <property type="match status" value="2"/>
</dbReference>
<dbReference type="Gene3D" id="1.20.5.4130">
    <property type="match status" value="2"/>
</dbReference>
<dbReference type="InterPro" id="IPR055414">
    <property type="entry name" value="LRR_R13L4/SHOC2-like"/>
</dbReference>
<protein>
    <recommendedName>
        <fullName evidence="14">Disease resistance protein RGA3</fullName>
    </recommendedName>
</protein>
<dbReference type="CDD" id="cd14798">
    <property type="entry name" value="RX-CC_like"/>
    <property type="match status" value="1"/>
</dbReference>
<dbReference type="PRINTS" id="PR00364">
    <property type="entry name" value="DISEASERSIST"/>
</dbReference>
<dbReference type="PANTHER" id="PTHR36766:SF40">
    <property type="entry name" value="DISEASE RESISTANCE PROTEIN RGA3"/>
    <property type="match status" value="1"/>
</dbReference>
<feature type="domain" description="Disease resistance R13L4/SHOC-2-like LRR" evidence="11">
    <location>
        <begin position="548"/>
        <end position="624"/>
    </location>
</feature>
<feature type="domain" description="NB-ARC" evidence="8">
    <location>
        <begin position="159"/>
        <end position="340"/>
    </location>
</feature>
<feature type="compositionally biased region" description="Basic and acidic residues" evidence="7">
    <location>
        <begin position="1057"/>
        <end position="1085"/>
    </location>
</feature>
<dbReference type="GO" id="GO:0002758">
    <property type="term" value="P:innate immune response-activating signaling pathway"/>
    <property type="evidence" value="ECO:0007669"/>
    <property type="project" value="UniProtKB-ARBA"/>
</dbReference>
<keyword evidence="4" id="KW-0547">Nucleotide-binding</keyword>
<reference evidence="13" key="1">
    <citation type="submission" date="2020-07" db="EMBL/GenBank/DDBJ databases">
        <authorList>
            <person name="Lin J."/>
        </authorList>
    </citation>
    <scope>NUCLEOTIDE SEQUENCE</scope>
</reference>
<dbReference type="Gene3D" id="3.40.50.300">
    <property type="entry name" value="P-loop containing nucleotide triphosphate hydrolases"/>
    <property type="match status" value="2"/>
</dbReference>
<feature type="region of interest" description="Disordered" evidence="7">
    <location>
        <begin position="1052"/>
        <end position="1135"/>
    </location>
</feature>
<dbReference type="InterPro" id="IPR036388">
    <property type="entry name" value="WH-like_DNA-bd_sf"/>
</dbReference>
<dbReference type="GO" id="GO:0005524">
    <property type="term" value="F:ATP binding"/>
    <property type="evidence" value="ECO:0007669"/>
    <property type="project" value="UniProtKB-KW"/>
</dbReference>
<gene>
    <name evidence="13" type="ORF">CB5_LOCUS12138</name>
</gene>
<dbReference type="InterPro" id="IPR058922">
    <property type="entry name" value="WHD_DRP"/>
</dbReference>
<evidence type="ECO:0000256" key="6">
    <source>
        <dbReference type="ARBA" id="ARBA00022840"/>
    </source>
</evidence>
<dbReference type="InterPro" id="IPR042197">
    <property type="entry name" value="Apaf_helical"/>
</dbReference>
<dbReference type="InterPro" id="IPR056789">
    <property type="entry name" value="LRR_R13L1-DRL21"/>
</dbReference>
<dbReference type="GO" id="GO:0042742">
    <property type="term" value="P:defense response to bacterium"/>
    <property type="evidence" value="ECO:0007669"/>
    <property type="project" value="UniProtKB-ARBA"/>
</dbReference>
<dbReference type="PANTHER" id="PTHR36766">
    <property type="entry name" value="PLANT BROAD-SPECTRUM MILDEW RESISTANCE PROTEIN RPW8"/>
    <property type="match status" value="1"/>
</dbReference>
<feature type="domain" description="Disease resistance N-terminal" evidence="9">
    <location>
        <begin position="1133"/>
        <end position="1166"/>
    </location>
</feature>
<proteinExistence type="inferred from homology"/>
<keyword evidence="2" id="KW-0433">Leucine-rich repeat</keyword>
<evidence type="ECO:0008006" key="14">
    <source>
        <dbReference type="Google" id="ProtNLM"/>
    </source>
</evidence>
<evidence type="ECO:0000256" key="3">
    <source>
        <dbReference type="ARBA" id="ARBA00022737"/>
    </source>
</evidence>
<evidence type="ECO:0000256" key="1">
    <source>
        <dbReference type="ARBA" id="ARBA00008894"/>
    </source>
</evidence>
<dbReference type="EMBL" id="LR862147">
    <property type="protein sequence ID" value="CAD1828927.1"/>
    <property type="molecule type" value="Genomic_DNA"/>
</dbReference>
<dbReference type="Pfam" id="PF18052">
    <property type="entry name" value="Rx_N"/>
    <property type="match status" value="2"/>
</dbReference>
<dbReference type="FunFam" id="3.40.50.300:FF:001091">
    <property type="entry name" value="Probable disease resistance protein At1g61300"/>
    <property type="match status" value="2"/>
</dbReference>
<dbReference type="Gene3D" id="3.80.10.10">
    <property type="entry name" value="Ribonuclease Inhibitor"/>
    <property type="match status" value="2"/>
</dbReference>
<evidence type="ECO:0000256" key="2">
    <source>
        <dbReference type="ARBA" id="ARBA00022614"/>
    </source>
</evidence>
<dbReference type="GO" id="GO:0009626">
    <property type="term" value="P:plant-type hypersensitive response"/>
    <property type="evidence" value="ECO:0007669"/>
    <property type="project" value="UniProtKB-ARBA"/>
</dbReference>
<evidence type="ECO:0000256" key="7">
    <source>
        <dbReference type="SAM" id="MobiDB-lite"/>
    </source>
</evidence>
<keyword evidence="5" id="KW-0611">Plant defense</keyword>
<feature type="domain" description="Disease resistance N-terminal" evidence="9">
    <location>
        <begin position="10"/>
        <end position="96"/>
    </location>
</feature>
<evidence type="ECO:0000259" key="12">
    <source>
        <dbReference type="Pfam" id="PF25019"/>
    </source>
</evidence>
<evidence type="ECO:0000313" key="13">
    <source>
        <dbReference type="EMBL" id="CAD1828927.1"/>
    </source>
</evidence>